<dbReference type="EMBL" id="CAXAMN010017757">
    <property type="protein sequence ID" value="CAK9051042.1"/>
    <property type="molecule type" value="Genomic_DNA"/>
</dbReference>
<proteinExistence type="predicted"/>
<organism evidence="1 2">
    <name type="scientific">Durusdinium trenchii</name>
    <dbReference type="NCBI Taxonomy" id="1381693"/>
    <lineage>
        <taxon>Eukaryota</taxon>
        <taxon>Sar</taxon>
        <taxon>Alveolata</taxon>
        <taxon>Dinophyceae</taxon>
        <taxon>Suessiales</taxon>
        <taxon>Symbiodiniaceae</taxon>
        <taxon>Durusdinium</taxon>
    </lineage>
</organism>
<accession>A0ABP0MHU6</accession>
<evidence type="ECO:0000313" key="1">
    <source>
        <dbReference type="EMBL" id="CAK9051042.1"/>
    </source>
</evidence>
<dbReference type="Proteomes" id="UP001642484">
    <property type="component" value="Unassembled WGS sequence"/>
</dbReference>
<protein>
    <submittedName>
        <fullName evidence="1">Uncharacterized protein</fullName>
    </submittedName>
</protein>
<evidence type="ECO:0000313" key="2">
    <source>
        <dbReference type="Proteomes" id="UP001642484"/>
    </source>
</evidence>
<sequence>MHVKAQDESEPKARRLQMIVGQTHGGIIGGSAGTVVHHYVDGSSAGGIVGGDIGTAGTVVHHYVDGSSAGGIVGGDIGTGGTVVHHYVDGSSAGGIVGGEHVHHVHVTHYTVPAPVPQPVEPQTHVHEVVRRHYGTVYRKVPVNHYVHVKMPQQPPIVHTVKVMAPAKTYSCNGVGDQPDPSWSDKHTRWCCYKYGTFCPKTVIDKNIYHTVVKKQPVKVPVPEPMPTHPPIVKTIHHTYHVPSPPRYVHVPVPGPTVVKNVVVPENVPVPVPEPPQVINVKKPYTVHVPGKNHYVHVPVPSPPHIVTKYHTHWNTVVDHGDTATYDCHAGFSDWHSLWSHAKQRWCCSNKFVGCPGSWHGAIAHTTHVTHVHHIHHYHSGSYPGGWHSHSWSSSDGYHPLKK</sequence>
<gene>
    <name evidence="1" type="ORF">CCMP2556_LOCUS25951</name>
</gene>
<comment type="caution">
    <text evidence="1">The sequence shown here is derived from an EMBL/GenBank/DDBJ whole genome shotgun (WGS) entry which is preliminary data.</text>
</comment>
<keyword evidence="2" id="KW-1185">Reference proteome</keyword>
<name>A0ABP0MHU6_9DINO</name>
<reference evidence="1 2" key="1">
    <citation type="submission" date="2024-02" db="EMBL/GenBank/DDBJ databases">
        <authorList>
            <person name="Chen Y."/>
            <person name="Shah S."/>
            <person name="Dougan E. K."/>
            <person name="Thang M."/>
            <person name="Chan C."/>
        </authorList>
    </citation>
    <scope>NUCLEOTIDE SEQUENCE [LARGE SCALE GENOMIC DNA]</scope>
</reference>